<reference evidence="1 2" key="1">
    <citation type="submission" date="2020-08" db="EMBL/GenBank/DDBJ databases">
        <title>Genomic Encyclopedia of Type Strains, Phase IV (KMG-IV): sequencing the most valuable type-strain genomes for metagenomic binning, comparative biology and taxonomic classification.</title>
        <authorList>
            <person name="Goeker M."/>
        </authorList>
    </citation>
    <scope>NUCLEOTIDE SEQUENCE [LARGE SCALE GENOMIC DNA]</scope>
    <source>
        <strain evidence="1 2">DSM 104969</strain>
    </source>
</reference>
<protein>
    <recommendedName>
        <fullName evidence="3">Lipoprotein</fullName>
    </recommendedName>
</protein>
<proteinExistence type="predicted"/>
<dbReference type="RefSeq" id="WP_183309115.1">
    <property type="nucleotide sequence ID" value="NZ_JACIEP010000030.1"/>
</dbReference>
<accession>A0A840CQN9</accession>
<dbReference type="PROSITE" id="PS51257">
    <property type="entry name" value="PROKAR_LIPOPROTEIN"/>
    <property type="match status" value="1"/>
</dbReference>
<evidence type="ECO:0000313" key="2">
    <source>
        <dbReference type="Proteomes" id="UP000555103"/>
    </source>
</evidence>
<comment type="caution">
    <text evidence="1">The sequence shown here is derived from an EMBL/GenBank/DDBJ whole genome shotgun (WGS) entry which is preliminary data.</text>
</comment>
<evidence type="ECO:0000313" key="1">
    <source>
        <dbReference type="EMBL" id="MBB4038330.1"/>
    </source>
</evidence>
<dbReference type="EMBL" id="JACIEP010000030">
    <property type="protein sequence ID" value="MBB4038330.1"/>
    <property type="molecule type" value="Genomic_DNA"/>
</dbReference>
<dbReference type="Proteomes" id="UP000555103">
    <property type="component" value="Unassembled WGS sequence"/>
</dbReference>
<name>A0A840CQN9_9BACT</name>
<keyword evidence="2" id="KW-1185">Reference proteome</keyword>
<gene>
    <name evidence="1" type="ORF">GGR21_004264</name>
</gene>
<organism evidence="1 2">
    <name type="scientific">Dysgonomonas hofstadii</name>
    <dbReference type="NCBI Taxonomy" id="637886"/>
    <lineage>
        <taxon>Bacteria</taxon>
        <taxon>Pseudomonadati</taxon>
        <taxon>Bacteroidota</taxon>
        <taxon>Bacteroidia</taxon>
        <taxon>Bacteroidales</taxon>
        <taxon>Dysgonomonadaceae</taxon>
        <taxon>Dysgonomonas</taxon>
    </lineage>
</organism>
<evidence type="ECO:0008006" key="3">
    <source>
        <dbReference type="Google" id="ProtNLM"/>
    </source>
</evidence>
<sequence length="211" mass="24733">MKKNIFIFIFLFFLMGSCKQSPSKPNQINIEVNNRADSIKIKDFKLYDTSIRKDSLEINASSTFIFFPFGEYTDVSSFATNYKNLKLEIFSSPVYGDTSYIINLYRFSSEYSYVTFCLERVSDVPEDTTERMGVVFAKIIDNQIFLDHNIKIGMTREEFLKRFTDNIEMLNPMSPINVYELMADGIWHYYTFKNDTLVSIILDTDRQLNKD</sequence>
<dbReference type="AlphaFoldDB" id="A0A840CQN9"/>